<keyword evidence="2" id="KW-1185">Reference proteome</keyword>
<organism evidence="1 2">
    <name type="scientific">Pseudomonas phage phiPsa267</name>
    <dbReference type="NCBI Taxonomy" id="1460361"/>
    <lineage>
        <taxon>Viruses</taxon>
        <taxon>Duplodnaviria</taxon>
        <taxon>Heunggongvirae</taxon>
        <taxon>Uroviricota</taxon>
        <taxon>Caudoviricetes</taxon>
        <taxon>Vandenendeviridae</taxon>
        <taxon>Gorskivirinae</taxon>
        <taxon>Otagovirus</taxon>
        <taxon>Otagovirus psa267</taxon>
    </lineage>
</organism>
<gene>
    <name evidence="1" type="ORF">phiPsa267_059</name>
</gene>
<name>A0A7G9V113_9CAUD</name>
<reference evidence="1 2" key="1">
    <citation type="submission" date="2020-06" db="EMBL/GenBank/DDBJ databases">
        <title>Characterization of Pseudomonas phiPsa374-like phages.</title>
        <authorList>
            <person name="Warring S."/>
            <person name="Malone L.M."/>
            <person name="Easingwood R.A."/>
            <person name="Rigano L."/>
            <person name="Frampton R.A."/>
            <person name="Lopez Acedo E."/>
            <person name="Templeton M.D."/>
            <person name="Kleffmann T."/>
            <person name="Bostina M."/>
            <person name="Fineran P.C."/>
        </authorList>
    </citation>
    <scope>NUCLEOTIDE SEQUENCE [LARGE SCALE GENOMIC DNA]</scope>
</reference>
<dbReference type="Proteomes" id="UP000516074">
    <property type="component" value="Segment"/>
</dbReference>
<dbReference type="EMBL" id="MT670417">
    <property type="protein sequence ID" value="QNN99968.1"/>
    <property type="molecule type" value="Genomic_DNA"/>
</dbReference>
<accession>A0A7G9V113</accession>
<protein>
    <submittedName>
        <fullName evidence="1">Uncharacterized protein</fullName>
    </submittedName>
</protein>
<evidence type="ECO:0000313" key="1">
    <source>
        <dbReference type="EMBL" id="QNN99968.1"/>
    </source>
</evidence>
<evidence type="ECO:0000313" key="2">
    <source>
        <dbReference type="Proteomes" id="UP000516074"/>
    </source>
</evidence>
<proteinExistence type="predicted"/>
<sequence>MATIPDVILTGTAYQNLYAATGTVLGTSVTLQNKSRDEIFIQNIASQPSSSSKNGWVLAPLEAVDVTGVIVGLWAFGTGPIMLEVII</sequence>